<evidence type="ECO:0000259" key="3">
    <source>
        <dbReference type="PROSITE" id="PS50076"/>
    </source>
</evidence>
<dbReference type="GO" id="GO:0051082">
    <property type="term" value="F:unfolded protein binding"/>
    <property type="evidence" value="ECO:0007669"/>
    <property type="project" value="TreeGrafter"/>
</dbReference>
<keyword evidence="5" id="KW-1185">Reference proteome</keyword>
<dbReference type="PANTHER" id="PTHR43948">
    <property type="entry name" value="DNAJ HOMOLOG SUBFAMILY B"/>
    <property type="match status" value="1"/>
</dbReference>
<dbReference type="Gene3D" id="1.25.40.10">
    <property type="entry name" value="Tetratricopeptide repeat domain"/>
    <property type="match status" value="1"/>
</dbReference>
<organism evidence="4 5">
    <name type="scientific">Actinomadura rubrisoli</name>
    <dbReference type="NCBI Taxonomy" id="2530368"/>
    <lineage>
        <taxon>Bacteria</taxon>
        <taxon>Bacillati</taxon>
        <taxon>Actinomycetota</taxon>
        <taxon>Actinomycetes</taxon>
        <taxon>Streptosporangiales</taxon>
        <taxon>Thermomonosporaceae</taxon>
        <taxon>Actinomadura</taxon>
    </lineage>
</organism>
<dbReference type="GO" id="GO:0044183">
    <property type="term" value="F:protein folding chaperone"/>
    <property type="evidence" value="ECO:0007669"/>
    <property type="project" value="TreeGrafter"/>
</dbReference>
<evidence type="ECO:0000256" key="2">
    <source>
        <dbReference type="SAM" id="MobiDB-lite"/>
    </source>
</evidence>
<dbReference type="AlphaFoldDB" id="A0A4R5BQN7"/>
<evidence type="ECO:0000313" key="4">
    <source>
        <dbReference type="EMBL" id="TDD86382.1"/>
    </source>
</evidence>
<dbReference type="SMART" id="SM00271">
    <property type="entry name" value="DnaJ"/>
    <property type="match status" value="1"/>
</dbReference>
<dbReference type="PRINTS" id="PR00625">
    <property type="entry name" value="JDOMAIN"/>
</dbReference>
<dbReference type="SUPFAM" id="SSF46565">
    <property type="entry name" value="Chaperone J-domain"/>
    <property type="match status" value="1"/>
</dbReference>
<feature type="region of interest" description="Disordered" evidence="2">
    <location>
        <begin position="58"/>
        <end position="97"/>
    </location>
</feature>
<dbReference type="CDD" id="cd06257">
    <property type="entry name" value="DnaJ"/>
    <property type="match status" value="1"/>
</dbReference>
<feature type="repeat" description="TPR" evidence="1">
    <location>
        <begin position="164"/>
        <end position="197"/>
    </location>
</feature>
<feature type="compositionally biased region" description="Basic and acidic residues" evidence="2">
    <location>
        <begin position="58"/>
        <end position="74"/>
    </location>
</feature>
<dbReference type="PANTHER" id="PTHR43948:SF10">
    <property type="entry name" value="MRJ, ISOFORM E"/>
    <property type="match status" value="1"/>
</dbReference>
<evidence type="ECO:0000256" key="1">
    <source>
        <dbReference type="PROSITE-ProRule" id="PRU00339"/>
    </source>
</evidence>
<dbReference type="InterPro" id="IPR011990">
    <property type="entry name" value="TPR-like_helical_dom_sf"/>
</dbReference>
<dbReference type="GO" id="GO:0051087">
    <property type="term" value="F:protein-folding chaperone binding"/>
    <property type="evidence" value="ECO:0007669"/>
    <property type="project" value="TreeGrafter"/>
</dbReference>
<dbReference type="PROSITE" id="PS50076">
    <property type="entry name" value="DNAJ_2"/>
    <property type="match status" value="1"/>
</dbReference>
<proteinExistence type="predicted"/>
<feature type="compositionally biased region" description="Low complexity" evidence="2">
    <location>
        <begin position="78"/>
        <end position="89"/>
    </location>
</feature>
<dbReference type="GO" id="GO:0005737">
    <property type="term" value="C:cytoplasm"/>
    <property type="evidence" value="ECO:0007669"/>
    <property type="project" value="TreeGrafter"/>
</dbReference>
<dbReference type="InterPro" id="IPR001623">
    <property type="entry name" value="DnaJ_domain"/>
</dbReference>
<dbReference type="SUPFAM" id="SSF48452">
    <property type="entry name" value="TPR-like"/>
    <property type="match status" value="1"/>
</dbReference>
<name>A0A4R5BQN7_9ACTN</name>
<reference evidence="4 5" key="1">
    <citation type="submission" date="2019-03" db="EMBL/GenBank/DDBJ databases">
        <title>Draft genome sequences of novel Actinobacteria.</title>
        <authorList>
            <person name="Sahin N."/>
            <person name="Ay H."/>
            <person name="Saygin H."/>
        </authorList>
    </citation>
    <scope>NUCLEOTIDE SEQUENCE [LARGE SCALE GENOMIC DNA]</scope>
    <source>
        <strain evidence="4 5">H3C3</strain>
    </source>
</reference>
<dbReference type="OrthoDB" id="4376937at2"/>
<dbReference type="RefSeq" id="WP_131894509.1">
    <property type="nucleotide sequence ID" value="NZ_SMKU01000081.1"/>
</dbReference>
<protein>
    <submittedName>
        <fullName evidence="4">Tetratricopeptide repeat protein</fullName>
    </submittedName>
</protein>
<sequence>MDDFYEILDLPRTATPEELGGAIRRQLRTWTKRTNNPVLERRQEAERRVKQLSEARKVLLDPHQRAEYDRRLEQSPHPAASGSERSSPSPDDEPGSTTWLEMAAHLLEQGDLPGASYAARQARDADLSDANAWIMCARLSTRLGKMNDANFEADQAIISDAGNPESHCARAEVHFRLGNWGEAYRSFRRAAQLAPEMEGPRIGLGSALLRLQRYEEAVAMFERLYADAWDRRLAGDRLGSALVEAADAVPGIRAPIGPGMPSPHEAAAMVQYLDRALQVASDKRLLMAARNRKMRLAPLAQRGTIMRNRGSQGPANAMLTTIVEVLKRGLK</sequence>
<dbReference type="InterPro" id="IPR036869">
    <property type="entry name" value="J_dom_sf"/>
</dbReference>
<dbReference type="EMBL" id="SMKU01000081">
    <property type="protein sequence ID" value="TDD86382.1"/>
    <property type="molecule type" value="Genomic_DNA"/>
</dbReference>
<evidence type="ECO:0000313" key="5">
    <source>
        <dbReference type="Proteomes" id="UP000294513"/>
    </source>
</evidence>
<dbReference type="Gene3D" id="1.10.287.110">
    <property type="entry name" value="DnaJ domain"/>
    <property type="match status" value="1"/>
</dbReference>
<dbReference type="Pfam" id="PF00226">
    <property type="entry name" value="DnaJ"/>
    <property type="match status" value="1"/>
</dbReference>
<dbReference type="Pfam" id="PF12895">
    <property type="entry name" value="ANAPC3"/>
    <property type="match status" value="1"/>
</dbReference>
<keyword evidence="1" id="KW-0802">TPR repeat</keyword>
<dbReference type="SMART" id="SM00028">
    <property type="entry name" value="TPR"/>
    <property type="match status" value="1"/>
</dbReference>
<dbReference type="InterPro" id="IPR019734">
    <property type="entry name" value="TPR_rpt"/>
</dbReference>
<feature type="domain" description="J" evidence="3">
    <location>
        <begin position="3"/>
        <end position="72"/>
    </location>
</feature>
<gene>
    <name evidence="4" type="ORF">E1298_17540</name>
</gene>
<dbReference type="PROSITE" id="PS50005">
    <property type="entry name" value="TPR"/>
    <property type="match status" value="1"/>
</dbReference>
<accession>A0A4R5BQN7</accession>
<comment type="caution">
    <text evidence="4">The sequence shown here is derived from an EMBL/GenBank/DDBJ whole genome shotgun (WGS) entry which is preliminary data.</text>
</comment>
<dbReference type="Proteomes" id="UP000294513">
    <property type="component" value="Unassembled WGS sequence"/>
</dbReference>